<dbReference type="Pfam" id="PF00528">
    <property type="entry name" value="BPD_transp_1"/>
    <property type="match status" value="1"/>
</dbReference>
<evidence type="ECO:0000256" key="6">
    <source>
        <dbReference type="ARBA" id="ARBA00023136"/>
    </source>
</evidence>
<evidence type="ECO:0000256" key="5">
    <source>
        <dbReference type="ARBA" id="ARBA00022989"/>
    </source>
</evidence>
<dbReference type="GO" id="GO:0055085">
    <property type="term" value="P:transmembrane transport"/>
    <property type="evidence" value="ECO:0007669"/>
    <property type="project" value="InterPro"/>
</dbReference>
<keyword evidence="6 7" id="KW-0472">Membrane</keyword>
<proteinExistence type="inferred from homology"/>
<organism evidence="9">
    <name type="scientific">Bifidobacterium fermentum</name>
    <dbReference type="NCBI Taxonomy" id="3059035"/>
    <lineage>
        <taxon>Bacteria</taxon>
        <taxon>Bacillati</taxon>
        <taxon>Actinomycetota</taxon>
        <taxon>Actinomycetes</taxon>
        <taxon>Bifidobacteriales</taxon>
        <taxon>Bifidobacteriaceae</taxon>
        <taxon>Bifidobacterium</taxon>
    </lineage>
</organism>
<dbReference type="SUPFAM" id="SSF161098">
    <property type="entry name" value="MetI-like"/>
    <property type="match status" value="1"/>
</dbReference>
<evidence type="ECO:0000313" key="9">
    <source>
        <dbReference type="EMBL" id="XDS46498.1"/>
    </source>
</evidence>
<dbReference type="CDD" id="cd06261">
    <property type="entry name" value="TM_PBP2"/>
    <property type="match status" value="1"/>
</dbReference>
<reference evidence="9" key="1">
    <citation type="submission" date="2023-07" db="EMBL/GenBank/DDBJ databases">
        <title>Bifidobacterium aquikefiriaerophilum sp. nov. and Bifidobacterium eccum sp. nov., isolated from water kefir.</title>
        <authorList>
            <person name="Breselge S."/>
            <person name="Bellassi P."/>
            <person name="Barcenilla C."/>
            <person name="Alvarez-Ordonez A."/>
            <person name="Morelli L."/>
            <person name="Cotter P.D."/>
        </authorList>
    </citation>
    <scope>NUCLEOTIDE SEQUENCE</scope>
    <source>
        <strain evidence="9">WK048_4_13</strain>
    </source>
</reference>
<gene>
    <name evidence="9" type="ORF">QN217_10320</name>
</gene>
<dbReference type="GO" id="GO:0005886">
    <property type="term" value="C:plasma membrane"/>
    <property type="evidence" value="ECO:0007669"/>
    <property type="project" value="UniProtKB-SubCell"/>
</dbReference>
<dbReference type="PROSITE" id="PS50928">
    <property type="entry name" value="ABC_TM1"/>
    <property type="match status" value="1"/>
</dbReference>
<keyword evidence="4 7" id="KW-0812">Transmembrane</keyword>
<sequence length="323" mass="36073">MPKRIAMRITDTRRPRAQNLHPNFRWTHLRQTLSGLLFILPWIIGFLVFTAWPMVYSAYLTMTQYDVINPPTYIGGANFQQLVADPKIPIALGNTLFYTVLQVPAHVLVALGLALLLNQTGRMSGFFRTVFYLPNMTPPVAAGILFLLLFNGHNGLLNKALSLVGIEVPAWTTDPSWQKPGLILMSLWTVGASVIILLAALRGVRQDLYESARIDGAGWWSRTWHVTLPMISPSLLFVVISGTIGALQTFDVTHTAFFGAGSNSSYTNDAVLFYVIYLFRQAFEYLHLGYASALAWILFLIILAITGIQLFISRRLVYYEGGS</sequence>
<feature type="transmembrane region" description="Helical" evidence="7">
    <location>
        <begin position="33"/>
        <end position="55"/>
    </location>
</feature>
<dbReference type="Gene3D" id="1.10.3720.10">
    <property type="entry name" value="MetI-like"/>
    <property type="match status" value="1"/>
</dbReference>
<evidence type="ECO:0000256" key="2">
    <source>
        <dbReference type="ARBA" id="ARBA00022448"/>
    </source>
</evidence>
<name>A0AB39UCL8_9BIFI</name>
<protein>
    <submittedName>
        <fullName evidence="9">Sugar ABC transporter permease</fullName>
    </submittedName>
</protein>
<dbReference type="EMBL" id="CP129675">
    <property type="protein sequence ID" value="XDS46498.1"/>
    <property type="molecule type" value="Genomic_DNA"/>
</dbReference>
<evidence type="ECO:0000256" key="3">
    <source>
        <dbReference type="ARBA" id="ARBA00022475"/>
    </source>
</evidence>
<feature type="transmembrane region" description="Helical" evidence="7">
    <location>
        <begin position="293"/>
        <end position="312"/>
    </location>
</feature>
<evidence type="ECO:0000259" key="8">
    <source>
        <dbReference type="PROSITE" id="PS50928"/>
    </source>
</evidence>
<evidence type="ECO:0000256" key="1">
    <source>
        <dbReference type="ARBA" id="ARBA00004651"/>
    </source>
</evidence>
<keyword evidence="3" id="KW-1003">Cell membrane</keyword>
<evidence type="ECO:0000256" key="7">
    <source>
        <dbReference type="RuleBase" id="RU363032"/>
    </source>
</evidence>
<feature type="transmembrane region" description="Helical" evidence="7">
    <location>
        <begin position="129"/>
        <end position="150"/>
    </location>
</feature>
<dbReference type="InterPro" id="IPR000515">
    <property type="entry name" value="MetI-like"/>
</dbReference>
<comment type="similarity">
    <text evidence="7">Belongs to the binding-protein-dependent transport system permease family.</text>
</comment>
<feature type="domain" description="ABC transmembrane type-1" evidence="8">
    <location>
        <begin position="92"/>
        <end position="309"/>
    </location>
</feature>
<comment type="subcellular location">
    <subcellularLocation>
        <location evidence="1 7">Cell membrane</location>
        <topology evidence="1 7">Multi-pass membrane protein</topology>
    </subcellularLocation>
</comment>
<evidence type="ECO:0000256" key="4">
    <source>
        <dbReference type="ARBA" id="ARBA00022692"/>
    </source>
</evidence>
<dbReference type="InterPro" id="IPR035906">
    <property type="entry name" value="MetI-like_sf"/>
</dbReference>
<feature type="transmembrane region" description="Helical" evidence="7">
    <location>
        <begin position="182"/>
        <end position="204"/>
    </location>
</feature>
<feature type="transmembrane region" description="Helical" evidence="7">
    <location>
        <begin position="224"/>
        <end position="247"/>
    </location>
</feature>
<feature type="transmembrane region" description="Helical" evidence="7">
    <location>
        <begin position="96"/>
        <end position="117"/>
    </location>
</feature>
<dbReference type="PANTHER" id="PTHR30193:SF1">
    <property type="entry name" value="ABC TRANSPORTER PERMEASE PROTEIN YESP-RELATED"/>
    <property type="match status" value="1"/>
</dbReference>
<accession>A0AB39UCL8</accession>
<dbReference type="InterPro" id="IPR051393">
    <property type="entry name" value="ABC_transporter_permease"/>
</dbReference>
<dbReference type="AlphaFoldDB" id="A0AB39UCL8"/>
<keyword evidence="5 7" id="KW-1133">Transmembrane helix</keyword>
<keyword evidence="2 7" id="KW-0813">Transport</keyword>
<dbReference type="RefSeq" id="WP_369343108.1">
    <property type="nucleotide sequence ID" value="NZ_CP129675.1"/>
</dbReference>
<dbReference type="PANTHER" id="PTHR30193">
    <property type="entry name" value="ABC TRANSPORTER PERMEASE PROTEIN"/>
    <property type="match status" value="1"/>
</dbReference>